<proteinExistence type="predicted"/>
<reference evidence="1" key="2">
    <citation type="journal article" date="2015" name="Fish Shellfish Immunol.">
        <title>Early steps in the European eel (Anguilla anguilla)-Vibrio vulnificus interaction in the gills: Role of the RtxA13 toxin.</title>
        <authorList>
            <person name="Callol A."/>
            <person name="Pajuelo D."/>
            <person name="Ebbesson L."/>
            <person name="Teles M."/>
            <person name="MacKenzie S."/>
            <person name="Amaro C."/>
        </authorList>
    </citation>
    <scope>NUCLEOTIDE SEQUENCE</scope>
</reference>
<protein>
    <submittedName>
        <fullName evidence="1">Uncharacterized protein</fullName>
    </submittedName>
</protein>
<organism evidence="1">
    <name type="scientific">Anguilla anguilla</name>
    <name type="common">European freshwater eel</name>
    <name type="synonym">Muraena anguilla</name>
    <dbReference type="NCBI Taxonomy" id="7936"/>
    <lineage>
        <taxon>Eukaryota</taxon>
        <taxon>Metazoa</taxon>
        <taxon>Chordata</taxon>
        <taxon>Craniata</taxon>
        <taxon>Vertebrata</taxon>
        <taxon>Euteleostomi</taxon>
        <taxon>Actinopterygii</taxon>
        <taxon>Neopterygii</taxon>
        <taxon>Teleostei</taxon>
        <taxon>Anguilliformes</taxon>
        <taxon>Anguillidae</taxon>
        <taxon>Anguilla</taxon>
    </lineage>
</organism>
<evidence type="ECO:0000313" key="1">
    <source>
        <dbReference type="EMBL" id="JAH94833.1"/>
    </source>
</evidence>
<sequence length="62" mass="6734">MLAEHKGLCNSGLFLRQPLFIQFNCKTAIFPGVSSRQVNISFRSAGQAHSEPGSFTGYVCPS</sequence>
<dbReference type="AlphaFoldDB" id="A0A0E9WZH9"/>
<reference evidence="1" key="1">
    <citation type="submission" date="2014-11" db="EMBL/GenBank/DDBJ databases">
        <authorList>
            <person name="Amaro Gonzalez C."/>
        </authorList>
    </citation>
    <scope>NUCLEOTIDE SEQUENCE</scope>
</reference>
<accession>A0A0E9WZH9</accession>
<name>A0A0E9WZH9_ANGAN</name>
<dbReference type="EMBL" id="GBXM01013744">
    <property type="protein sequence ID" value="JAH94833.1"/>
    <property type="molecule type" value="Transcribed_RNA"/>
</dbReference>